<dbReference type="KEGG" id="cars:E1B03_12790"/>
<protein>
    <submittedName>
        <fullName evidence="1">Uncharacterized protein</fullName>
    </submittedName>
</protein>
<keyword evidence="2" id="KW-1185">Reference proteome</keyword>
<dbReference type="EMBL" id="CP037864">
    <property type="protein sequence ID" value="QBM23255.1"/>
    <property type="molecule type" value="Genomic_DNA"/>
</dbReference>
<accession>A0A4P6WNC9</accession>
<sequence length="201" mass="23063">MTYRIETRNCYLRVALERLEGVSDRSIDTCIIDLASFRSLTELIRIVSRNETRTRFIFIGNCGSFSYALASLVSVDSKASLRGYYEKLRHCPGVSYGMAMTLLINLKTMANLTHKDMATVHSLLLNDSMKSAAGQIGTSPKLFYQRVDTLVKKMNMLNRLQTQLFLRLEFRPDYVQERINEHVRLSVRRQLGQVNSLVLTE</sequence>
<evidence type="ECO:0000313" key="1">
    <source>
        <dbReference type="EMBL" id="QBM23255.1"/>
    </source>
</evidence>
<gene>
    <name evidence="1" type="ORF">E1B03_12790</name>
</gene>
<name>A0A4P6WNC9_9ENTR</name>
<reference evidence="1 2" key="1">
    <citation type="submission" date="2019-03" db="EMBL/GenBank/DDBJ databases">
        <title>Complete genome sequence of an arsenate-respiring bacteria, Citrobacter sp. LY-1.</title>
        <authorList>
            <person name="Wang H."/>
            <person name="Liu Y."/>
            <person name="Li Q."/>
            <person name="Huang J."/>
        </authorList>
    </citation>
    <scope>NUCLEOTIDE SEQUENCE [LARGE SCALE GENOMIC DNA]</scope>
    <source>
        <strain evidence="1 2">LY-1</strain>
    </source>
</reference>
<proteinExistence type="predicted"/>
<dbReference type="Proteomes" id="UP000293850">
    <property type="component" value="Chromosome"/>
</dbReference>
<dbReference type="AlphaFoldDB" id="A0A4P6WNC9"/>
<evidence type="ECO:0000313" key="2">
    <source>
        <dbReference type="Proteomes" id="UP000293850"/>
    </source>
</evidence>
<organism evidence="1 2">
    <name type="scientific">Citrobacter arsenatis</name>
    <dbReference type="NCBI Taxonomy" id="2546350"/>
    <lineage>
        <taxon>Bacteria</taxon>
        <taxon>Pseudomonadati</taxon>
        <taxon>Pseudomonadota</taxon>
        <taxon>Gammaproteobacteria</taxon>
        <taxon>Enterobacterales</taxon>
        <taxon>Enterobacteriaceae</taxon>
        <taxon>Citrobacter</taxon>
    </lineage>
</organism>
<dbReference type="RefSeq" id="WP_133086326.1">
    <property type="nucleotide sequence ID" value="NZ_CP037864.1"/>
</dbReference>